<comment type="caution">
    <text evidence="7">The sequence shown here is derived from an EMBL/GenBank/DDBJ whole genome shotgun (WGS) entry which is preliminary data.</text>
</comment>
<keyword evidence="6" id="KW-1133">Transmembrane helix</keyword>
<keyword evidence="3" id="KW-0808">Transferase</keyword>
<organism evidence="7 8">
    <name type="scientific">Bifidobacterium vespertilionis</name>
    <dbReference type="NCBI Taxonomy" id="2562524"/>
    <lineage>
        <taxon>Bacteria</taxon>
        <taxon>Bacillati</taxon>
        <taxon>Actinomycetota</taxon>
        <taxon>Actinomycetes</taxon>
        <taxon>Bifidobacteriales</taxon>
        <taxon>Bifidobacteriaceae</taxon>
        <taxon>Bifidobacterium</taxon>
    </lineage>
</organism>
<accession>A0A5J5E1I8</accession>
<feature type="transmembrane region" description="Helical" evidence="6">
    <location>
        <begin position="52"/>
        <end position="73"/>
    </location>
</feature>
<feature type="transmembrane region" description="Helical" evidence="6">
    <location>
        <begin position="153"/>
        <end position="180"/>
    </location>
</feature>
<dbReference type="AlphaFoldDB" id="A0A5J5E1I8"/>
<protein>
    <recommendedName>
        <fullName evidence="2">histidine kinase</fullName>
        <ecNumber evidence="2">2.7.13.3</ecNumber>
    </recommendedName>
</protein>
<dbReference type="GO" id="GO:0004673">
    <property type="term" value="F:protein histidine kinase activity"/>
    <property type="evidence" value="ECO:0007669"/>
    <property type="project" value="UniProtKB-EC"/>
</dbReference>
<proteinExistence type="predicted"/>
<feature type="transmembrane region" description="Helical" evidence="6">
    <location>
        <begin position="114"/>
        <end position="133"/>
    </location>
</feature>
<evidence type="ECO:0000313" key="8">
    <source>
        <dbReference type="Proteomes" id="UP000345527"/>
    </source>
</evidence>
<dbReference type="InterPro" id="IPR050482">
    <property type="entry name" value="Sensor_HK_TwoCompSys"/>
</dbReference>
<evidence type="ECO:0000256" key="6">
    <source>
        <dbReference type="SAM" id="Phobius"/>
    </source>
</evidence>
<evidence type="ECO:0000256" key="4">
    <source>
        <dbReference type="ARBA" id="ARBA00022777"/>
    </source>
</evidence>
<name>A0A5J5E1I8_9BIFI</name>
<dbReference type="Proteomes" id="UP000345527">
    <property type="component" value="Unassembled WGS sequence"/>
</dbReference>
<keyword evidence="6" id="KW-0812">Transmembrane</keyword>
<keyword evidence="6" id="KW-0472">Membrane</keyword>
<feature type="transmembrane region" description="Helical" evidence="6">
    <location>
        <begin position="20"/>
        <end position="40"/>
    </location>
</feature>
<evidence type="ECO:0000256" key="5">
    <source>
        <dbReference type="ARBA" id="ARBA00023012"/>
    </source>
</evidence>
<gene>
    <name evidence="7" type="ORF">EM848_07145</name>
</gene>
<dbReference type="InterPro" id="IPR036890">
    <property type="entry name" value="HATPase_C_sf"/>
</dbReference>
<dbReference type="Gene3D" id="3.30.565.10">
    <property type="entry name" value="Histidine kinase-like ATPase, C-terminal domain"/>
    <property type="match status" value="1"/>
</dbReference>
<reference evidence="7 8" key="1">
    <citation type="journal article" date="2019" name="Syst. Appl. Microbiol.">
        <title>Characterization of Bifidobacterium species in feaces of the Egyptian fruit bat: Description of B. vespertilionis sp. nov. and B. rousetti sp. nov.</title>
        <authorList>
            <person name="Modesto M."/>
            <person name="Satti M."/>
            <person name="Watanabe K."/>
            <person name="Puglisi E."/>
            <person name="Morelli L."/>
            <person name="Huang C.-H."/>
            <person name="Liou J.-S."/>
            <person name="Miyashita M."/>
            <person name="Tamura T."/>
            <person name="Saito S."/>
            <person name="Mori K."/>
            <person name="Huang L."/>
            <person name="Sciavilla P."/>
            <person name="Sandri C."/>
            <person name="Spiezio C."/>
            <person name="Vitali F."/>
            <person name="Cavalieri D."/>
            <person name="Perpetuini G."/>
            <person name="Tofalo R."/>
            <person name="Bonetti A."/>
            <person name="Arita M."/>
            <person name="Mattarelli P."/>
        </authorList>
    </citation>
    <scope>NUCLEOTIDE SEQUENCE [LARGE SCALE GENOMIC DNA]</scope>
    <source>
        <strain evidence="7 8">RST8</strain>
    </source>
</reference>
<sequence>MGNPRMFIRRIRRADEETRNAWLLIVCLLVGLTCAVEAMTRATDADSSMGPMGILVAFAFTGLTVVAAFRPVGGGLLMLLGWVAACASSVTMPSGMMLGAMIAVGVLAYAHRGLGVMAALAATGAWMFARGGWTTDWSVRPGDGHTILSAGHTILGAVTLNGVLPVAILFLCFLLGGVAVRWGHDRDRAEAELTLRRNRERAAQDIHDYVSNDLAYVILRLDKDIADGGPVGAGELHELREAAAKALGHTHEVIALLERDDGPGGAGAIKTADAAVAVEPIESAELPESTDQAAIDGLRDQCARYERRLASLGFDGQTIITAQPGARLSTAVRELLGGLVEELYTNIGKHADPSGGYVLTIRLSRAGVDIALVDAPIARAASDMELSTGTGLGRYRARIERMGGTLQVREADGEWSLAVGIPSEREGDNSQ</sequence>
<evidence type="ECO:0000256" key="1">
    <source>
        <dbReference type="ARBA" id="ARBA00000085"/>
    </source>
</evidence>
<dbReference type="RefSeq" id="WP_150354253.1">
    <property type="nucleotide sequence ID" value="NZ_RZNZ01000013.1"/>
</dbReference>
<feature type="transmembrane region" description="Helical" evidence="6">
    <location>
        <begin position="79"/>
        <end position="107"/>
    </location>
</feature>
<evidence type="ECO:0000256" key="3">
    <source>
        <dbReference type="ARBA" id="ARBA00022679"/>
    </source>
</evidence>
<dbReference type="EMBL" id="RZOA01000013">
    <property type="protein sequence ID" value="KAA8822946.1"/>
    <property type="molecule type" value="Genomic_DNA"/>
</dbReference>
<evidence type="ECO:0000256" key="2">
    <source>
        <dbReference type="ARBA" id="ARBA00012438"/>
    </source>
</evidence>
<keyword evidence="4 7" id="KW-0418">Kinase</keyword>
<evidence type="ECO:0000313" key="7">
    <source>
        <dbReference type="EMBL" id="KAA8822946.1"/>
    </source>
</evidence>
<dbReference type="EC" id="2.7.13.3" evidence="2"/>
<keyword evidence="5" id="KW-0902">Two-component regulatory system</keyword>
<dbReference type="PANTHER" id="PTHR24421:SF10">
    <property type="entry name" value="NITRATE_NITRITE SENSOR PROTEIN NARQ"/>
    <property type="match status" value="1"/>
</dbReference>
<comment type="catalytic activity">
    <reaction evidence="1">
        <text>ATP + protein L-histidine = ADP + protein N-phospho-L-histidine.</text>
        <dbReference type="EC" id="2.7.13.3"/>
    </reaction>
</comment>
<dbReference type="GO" id="GO:0000160">
    <property type="term" value="P:phosphorelay signal transduction system"/>
    <property type="evidence" value="ECO:0007669"/>
    <property type="project" value="UniProtKB-KW"/>
</dbReference>
<dbReference type="PANTHER" id="PTHR24421">
    <property type="entry name" value="NITRATE/NITRITE SENSOR PROTEIN NARX-RELATED"/>
    <property type="match status" value="1"/>
</dbReference>
<dbReference type="OrthoDB" id="3230610at2"/>